<dbReference type="InterPro" id="IPR001387">
    <property type="entry name" value="Cro/C1-type_HTH"/>
</dbReference>
<dbReference type="SUPFAM" id="SSF47413">
    <property type="entry name" value="lambda repressor-like DNA-binding domains"/>
    <property type="match status" value="1"/>
</dbReference>
<evidence type="ECO:0000259" key="2">
    <source>
        <dbReference type="PROSITE" id="PS50943"/>
    </source>
</evidence>
<evidence type="ECO:0000313" key="4">
    <source>
        <dbReference type="Proteomes" id="UP000782610"/>
    </source>
</evidence>
<dbReference type="GO" id="GO:0005829">
    <property type="term" value="C:cytosol"/>
    <property type="evidence" value="ECO:0007669"/>
    <property type="project" value="TreeGrafter"/>
</dbReference>
<feature type="domain" description="HTH cro/C1-type" evidence="2">
    <location>
        <begin position="62"/>
        <end position="116"/>
    </location>
</feature>
<dbReference type="PROSITE" id="PS50943">
    <property type="entry name" value="HTH_CROC1"/>
    <property type="match status" value="1"/>
</dbReference>
<evidence type="ECO:0000256" key="1">
    <source>
        <dbReference type="ARBA" id="ARBA00023125"/>
    </source>
</evidence>
<proteinExistence type="predicted"/>
<name>A0A933L4A1_9HYPH</name>
<protein>
    <submittedName>
        <fullName evidence="3">Helix-turn-helix transcriptional regulator</fullName>
    </submittedName>
</protein>
<dbReference type="InterPro" id="IPR010982">
    <property type="entry name" value="Lambda_DNA-bd_dom_sf"/>
</dbReference>
<dbReference type="PANTHER" id="PTHR46797:SF1">
    <property type="entry name" value="METHYLPHOSPHONATE SYNTHASE"/>
    <property type="match status" value="1"/>
</dbReference>
<dbReference type="Gene3D" id="1.10.260.40">
    <property type="entry name" value="lambda repressor-like DNA-binding domains"/>
    <property type="match status" value="1"/>
</dbReference>
<dbReference type="Pfam" id="PF01381">
    <property type="entry name" value="HTH_3"/>
    <property type="match status" value="1"/>
</dbReference>
<gene>
    <name evidence="3" type="ORF">HY834_19775</name>
</gene>
<dbReference type="GO" id="GO:0003677">
    <property type="term" value="F:DNA binding"/>
    <property type="evidence" value="ECO:0007669"/>
    <property type="project" value="UniProtKB-KW"/>
</dbReference>
<comment type="caution">
    <text evidence="3">The sequence shown here is derived from an EMBL/GenBank/DDBJ whole genome shotgun (WGS) entry which is preliminary data.</text>
</comment>
<dbReference type="Proteomes" id="UP000782610">
    <property type="component" value="Unassembled WGS sequence"/>
</dbReference>
<dbReference type="AlphaFoldDB" id="A0A933L4A1"/>
<evidence type="ECO:0000313" key="3">
    <source>
        <dbReference type="EMBL" id="MBI4923979.1"/>
    </source>
</evidence>
<keyword evidence="1" id="KW-0238">DNA-binding</keyword>
<dbReference type="EMBL" id="JACRAF010000065">
    <property type="protein sequence ID" value="MBI4923979.1"/>
    <property type="molecule type" value="Genomic_DNA"/>
</dbReference>
<dbReference type="CDD" id="cd00093">
    <property type="entry name" value="HTH_XRE"/>
    <property type="match status" value="1"/>
</dbReference>
<reference evidence="3" key="1">
    <citation type="submission" date="2020-07" db="EMBL/GenBank/DDBJ databases">
        <title>Huge and variable diversity of episymbiotic CPR bacteria and DPANN archaea in groundwater ecosystems.</title>
        <authorList>
            <person name="He C.Y."/>
            <person name="Keren R."/>
            <person name="Whittaker M."/>
            <person name="Farag I.F."/>
            <person name="Doudna J."/>
            <person name="Cate J.H.D."/>
            <person name="Banfield J.F."/>
        </authorList>
    </citation>
    <scope>NUCLEOTIDE SEQUENCE</scope>
    <source>
        <strain evidence="3">NC_groundwater_1586_Pr3_B-0.1um_66_15</strain>
    </source>
</reference>
<dbReference type="GO" id="GO:0003700">
    <property type="term" value="F:DNA-binding transcription factor activity"/>
    <property type="evidence" value="ECO:0007669"/>
    <property type="project" value="TreeGrafter"/>
</dbReference>
<dbReference type="InterPro" id="IPR050807">
    <property type="entry name" value="TransReg_Diox_bact_type"/>
</dbReference>
<dbReference type="PANTHER" id="PTHR46797">
    <property type="entry name" value="HTH-TYPE TRANSCRIPTIONAL REGULATOR"/>
    <property type="match status" value="1"/>
</dbReference>
<sequence length="118" mass="12748">MQKIVTPSGETLVVMPLADYEELLDAADIAAADKIMADIEAGRSELVPASVVDRIIDGENRIRVWREHRGLSATDLATKAEISAGYLSELETGKKTGTVETLKKIATVLNLDIDDLVP</sequence>
<accession>A0A933L4A1</accession>
<dbReference type="SMART" id="SM00530">
    <property type="entry name" value="HTH_XRE"/>
    <property type="match status" value="1"/>
</dbReference>
<organism evidence="3 4">
    <name type="scientific">Devosia nanyangense</name>
    <dbReference type="NCBI Taxonomy" id="1228055"/>
    <lineage>
        <taxon>Bacteria</taxon>
        <taxon>Pseudomonadati</taxon>
        <taxon>Pseudomonadota</taxon>
        <taxon>Alphaproteobacteria</taxon>
        <taxon>Hyphomicrobiales</taxon>
        <taxon>Devosiaceae</taxon>
        <taxon>Devosia</taxon>
    </lineage>
</organism>